<name>A0A931G403_9MICC</name>
<evidence type="ECO:0000256" key="3">
    <source>
        <dbReference type="ARBA" id="ARBA00022598"/>
    </source>
</evidence>
<dbReference type="Gene3D" id="3.30.470.20">
    <property type="entry name" value="ATP-grasp fold, B domain"/>
    <property type="match status" value="1"/>
</dbReference>
<reference evidence="17 18" key="1">
    <citation type="submission" date="2020-11" db="EMBL/GenBank/DDBJ databases">
        <title>Arthrobacter antarcticus sp. nov., isolated from Antarctic Soil.</title>
        <authorList>
            <person name="Li J."/>
        </authorList>
    </citation>
    <scope>NUCLEOTIDE SEQUENCE [LARGE SCALE GENOMIC DNA]</scope>
    <source>
        <strain evidence="17 18">Z1-20</strain>
    </source>
</reference>
<evidence type="ECO:0000256" key="9">
    <source>
        <dbReference type="ARBA" id="ARBA00053351"/>
    </source>
</evidence>
<evidence type="ECO:0000259" key="16">
    <source>
        <dbReference type="PROSITE" id="PS50979"/>
    </source>
</evidence>
<dbReference type="FunFam" id="3.40.50.20:FF:000010">
    <property type="entry name" value="Propionyl-CoA carboxylase subunit alpha"/>
    <property type="match status" value="1"/>
</dbReference>
<dbReference type="PROSITE" id="PS00867">
    <property type="entry name" value="CPSASE_2"/>
    <property type="match status" value="1"/>
</dbReference>
<dbReference type="GO" id="GO:0005524">
    <property type="term" value="F:ATP binding"/>
    <property type="evidence" value="ECO:0007669"/>
    <property type="project" value="UniProtKB-UniRule"/>
</dbReference>
<feature type="domain" description="Biotin carboxylation" evidence="16">
    <location>
        <begin position="29"/>
        <end position="483"/>
    </location>
</feature>
<comment type="caution">
    <text evidence="17">The sequence shown here is derived from an EMBL/GenBank/DDBJ whole genome shotgun (WGS) entry which is preliminary data.</text>
</comment>
<evidence type="ECO:0000256" key="11">
    <source>
        <dbReference type="ARBA" id="ARBA00074050"/>
    </source>
</evidence>
<evidence type="ECO:0000256" key="7">
    <source>
        <dbReference type="ARBA" id="ARBA00046317"/>
    </source>
</evidence>
<dbReference type="InterPro" id="IPR016185">
    <property type="entry name" value="PreATP-grasp_dom_sf"/>
</dbReference>
<comment type="function">
    <text evidence="9">Component of a biotin-dependent acyl-CoA carboxylase complex. This subunit catalyzes the ATP-dependent carboxylation of the biotin carried by the biotin carboxyl carrier (BCC) domain, resulting in the formation of carboxyl biotin. When associated with the beta1 subunit AccD1, is involved in branched amino-acid catabolism with methylcrotonyl coenzyme A as the substrate.</text>
</comment>
<dbReference type="PROSITE" id="PS00188">
    <property type="entry name" value="BIOTIN"/>
    <property type="match status" value="1"/>
</dbReference>
<evidence type="ECO:0000256" key="2">
    <source>
        <dbReference type="ARBA" id="ARBA00013263"/>
    </source>
</evidence>
<dbReference type="InterPro" id="IPR050856">
    <property type="entry name" value="Biotin_carboxylase_complex"/>
</dbReference>
<keyword evidence="3" id="KW-0436">Ligase</keyword>
<dbReference type="FunFam" id="2.40.50.100:FF:000003">
    <property type="entry name" value="Acetyl-CoA carboxylase biotin carboxyl carrier protein"/>
    <property type="match status" value="1"/>
</dbReference>
<dbReference type="InterPro" id="IPR005482">
    <property type="entry name" value="Biotin_COase_C"/>
</dbReference>
<feature type="domain" description="ATP-grasp" evidence="15">
    <location>
        <begin position="148"/>
        <end position="352"/>
    </location>
</feature>
<comment type="subunit">
    <text evidence="10">The biotin-dependent acyl-CoA carboxylase complex is composed of AccA1, which contains the biotin carboxylase (BC) and biotin carboxyl carrier protein (BCCP) domains, and AccD1, which contains the carboxyl transferase (CT) domain. The AccA1/AccD1 complex forms a dodecamer.</text>
</comment>
<dbReference type="GO" id="GO:0046872">
    <property type="term" value="F:metal ion binding"/>
    <property type="evidence" value="ECO:0007669"/>
    <property type="project" value="InterPro"/>
</dbReference>
<proteinExistence type="predicted"/>
<dbReference type="SUPFAM" id="SSF52440">
    <property type="entry name" value="PreATP-grasp domain"/>
    <property type="match status" value="1"/>
</dbReference>
<keyword evidence="5 12" id="KW-0067">ATP-binding</keyword>
<accession>A0A931G403</accession>
<dbReference type="InterPro" id="IPR001882">
    <property type="entry name" value="Biotin_BS"/>
</dbReference>
<dbReference type="PROSITE" id="PS50108">
    <property type="entry name" value="CRIB"/>
    <property type="match status" value="1"/>
</dbReference>
<dbReference type="Pfam" id="PF02785">
    <property type="entry name" value="Biotin_carb_C"/>
    <property type="match status" value="1"/>
</dbReference>
<dbReference type="FunFam" id="3.30.470.20:FF:000028">
    <property type="entry name" value="Methylcrotonoyl-CoA carboxylase subunit alpha, mitochondrial"/>
    <property type="match status" value="1"/>
</dbReference>
<keyword evidence="6" id="KW-0092">Biotin</keyword>
<dbReference type="InterPro" id="IPR005479">
    <property type="entry name" value="CPAse_ATP-bd"/>
</dbReference>
<feature type="domain" description="Lipoyl-binding" evidence="14">
    <location>
        <begin position="627"/>
        <end position="708"/>
    </location>
</feature>
<dbReference type="InterPro" id="IPR000095">
    <property type="entry name" value="CRIB_dom"/>
</dbReference>
<dbReference type="Gene3D" id="3.30.700.40">
    <property type="match status" value="1"/>
</dbReference>
<dbReference type="PROSITE" id="PS50968">
    <property type="entry name" value="BIOTINYL_LIPOYL"/>
    <property type="match status" value="1"/>
</dbReference>
<dbReference type="InterPro" id="IPR011053">
    <property type="entry name" value="Single_hybrid_motif"/>
</dbReference>
<dbReference type="PANTHER" id="PTHR18866">
    <property type="entry name" value="CARBOXYLASE:PYRUVATE/ACETYL-COA/PROPIONYL-COA CARBOXYLASE"/>
    <property type="match status" value="1"/>
</dbReference>
<keyword evidence="18" id="KW-1185">Reference proteome</keyword>
<comment type="catalytic activity">
    <reaction evidence="8">
        <text>N(6)-biotinyl-L-lysyl-[protein] + hydrogencarbonate + ATP = N(6)-carboxybiotinyl-L-lysyl-[protein] + ADP + phosphate + H(+)</text>
        <dbReference type="Rhea" id="RHEA:13501"/>
        <dbReference type="Rhea" id="RHEA-COMP:10505"/>
        <dbReference type="Rhea" id="RHEA-COMP:10506"/>
        <dbReference type="ChEBI" id="CHEBI:15378"/>
        <dbReference type="ChEBI" id="CHEBI:17544"/>
        <dbReference type="ChEBI" id="CHEBI:30616"/>
        <dbReference type="ChEBI" id="CHEBI:43474"/>
        <dbReference type="ChEBI" id="CHEBI:83144"/>
        <dbReference type="ChEBI" id="CHEBI:83145"/>
        <dbReference type="ChEBI" id="CHEBI:456216"/>
        <dbReference type="EC" id="6.3.4.14"/>
    </reaction>
    <physiologicalReaction direction="left-to-right" evidence="8">
        <dbReference type="Rhea" id="RHEA:13502"/>
    </physiologicalReaction>
</comment>
<dbReference type="EC" id="6.3.4.14" evidence="2"/>
<dbReference type="InterPro" id="IPR048429">
    <property type="entry name" value="MCC_alpha_BT"/>
</dbReference>
<sequence>MTNLNIPSPADAAVSASAGGSNPAAGTPLFATVLVANRGEIACRVIRTLRLMGIRSVAVYSEADAGARHVREADQAVCIGPAAASESYLSIDAIIAACRATEAQAVHPGYGFLSENPAFAQALEAAGIVFMGPGVEALNVMGDKIRSKNHVVQAGVPVVPGIAEPGLNDGQLIAAAANVGYPLLIKPSAGGGGKGMHVVERAEDLPATLVTARRVAASAFGDDTLFLERLISSPRHIEVQVLADNFGHVIHLGERECSLQRRHQKVVEEAPSPLLDSQHDGAAIRARIGEAACNAARSVAYTGAGTVEFLVSDNAPDEFFFMEMNTRLQVEHPVTEMVTGVDLVQWQVRIAAGEPLTLAQTDVVLSGHAVEARVYAENPERGFMPSIGTVLELDESVTGEPGIRVDSALIRGLEISPNYDPMIAKVIAWGEDRATALDRLDRALSEYVVLGVETNIEYLRMLINDDDVRAGRLDTTLIERKLPALKFRQVSDPEYIAAALLYRQELSSSAAPTSPWALHDGWRLGEDAPWRVVLAGQGPHALVTVTGRGDGSAARVQVNDGPIRQATLQVTLPPAAAAGIPTAQVIVDEEVHRYRLAVTGARTDYRFFEGGWSCSVRVLGREAVTARIRAGIPREGSAADPQVRSPMPGTVVAVIVSNGDSVEAGQTLLAVEAMKMEHQLTASVDGTVHISVKAGDLVRADQVVATIHPAGTADTADTDSEGASSNA</sequence>
<evidence type="ECO:0000256" key="10">
    <source>
        <dbReference type="ARBA" id="ARBA00065901"/>
    </source>
</evidence>
<dbReference type="Pfam" id="PF02786">
    <property type="entry name" value="CPSase_L_D2"/>
    <property type="match status" value="1"/>
</dbReference>
<dbReference type="PROSITE" id="PS50979">
    <property type="entry name" value="BC"/>
    <property type="match status" value="1"/>
</dbReference>
<dbReference type="SUPFAM" id="SSF51230">
    <property type="entry name" value="Single hybrid motif"/>
    <property type="match status" value="1"/>
</dbReference>
<comment type="cofactor">
    <cofactor evidence="1">
        <name>biotin</name>
        <dbReference type="ChEBI" id="CHEBI:57586"/>
    </cofactor>
</comment>
<keyword evidence="4 12" id="KW-0547">Nucleotide-binding</keyword>
<protein>
    <recommendedName>
        <fullName evidence="11">Biotin-dependent 3-methylcrotonyl-coenzyme A carboxylase alpha1 subunit</fullName>
        <ecNumber evidence="2">6.3.4.14</ecNumber>
    </recommendedName>
</protein>
<gene>
    <name evidence="17" type="ORF">IV500_07540</name>
</gene>
<dbReference type="GO" id="GO:0004075">
    <property type="term" value="F:biotin carboxylase activity"/>
    <property type="evidence" value="ECO:0007669"/>
    <property type="project" value="UniProtKB-EC"/>
</dbReference>
<dbReference type="PROSITE" id="PS50975">
    <property type="entry name" value="ATP_GRASP"/>
    <property type="match status" value="1"/>
</dbReference>
<comment type="pathway">
    <text evidence="7">Amino-acid degradation; L-leucine degradation.</text>
</comment>
<evidence type="ECO:0000256" key="12">
    <source>
        <dbReference type="PROSITE-ProRule" id="PRU00409"/>
    </source>
</evidence>
<dbReference type="InterPro" id="IPR011764">
    <property type="entry name" value="Biotin_carboxylation_dom"/>
</dbReference>
<evidence type="ECO:0000256" key="6">
    <source>
        <dbReference type="ARBA" id="ARBA00023267"/>
    </source>
</evidence>
<dbReference type="SUPFAM" id="SSF51246">
    <property type="entry name" value="Rudiment single hybrid motif"/>
    <property type="match status" value="1"/>
</dbReference>
<evidence type="ECO:0000259" key="13">
    <source>
        <dbReference type="PROSITE" id="PS50108"/>
    </source>
</evidence>
<dbReference type="Pfam" id="PF00364">
    <property type="entry name" value="Biotin_lipoyl"/>
    <property type="match status" value="1"/>
</dbReference>
<evidence type="ECO:0000256" key="8">
    <source>
        <dbReference type="ARBA" id="ARBA00048501"/>
    </source>
</evidence>
<organism evidence="17 18">
    <name type="scientific">Arthrobacter terrae</name>
    <dbReference type="NCBI Taxonomy" id="2935737"/>
    <lineage>
        <taxon>Bacteria</taxon>
        <taxon>Bacillati</taxon>
        <taxon>Actinomycetota</taxon>
        <taxon>Actinomycetes</taxon>
        <taxon>Micrococcales</taxon>
        <taxon>Micrococcaceae</taxon>
        <taxon>Arthrobacter</taxon>
    </lineage>
</organism>
<dbReference type="RefSeq" id="WP_196396191.1">
    <property type="nucleotide sequence ID" value="NZ_JADNYM010000008.1"/>
</dbReference>
<evidence type="ECO:0000256" key="1">
    <source>
        <dbReference type="ARBA" id="ARBA00001953"/>
    </source>
</evidence>
<dbReference type="CDD" id="cd06850">
    <property type="entry name" value="biotinyl_domain"/>
    <property type="match status" value="1"/>
</dbReference>
<evidence type="ECO:0000256" key="5">
    <source>
        <dbReference type="ARBA" id="ARBA00022840"/>
    </source>
</evidence>
<dbReference type="PANTHER" id="PTHR18866:SF33">
    <property type="entry name" value="METHYLCROTONOYL-COA CARBOXYLASE SUBUNIT ALPHA, MITOCHONDRIAL-RELATED"/>
    <property type="match status" value="1"/>
</dbReference>
<dbReference type="Gene3D" id="2.40.50.100">
    <property type="match status" value="1"/>
</dbReference>
<dbReference type="Proteomes" id="UP000655366">
    <property type="component" value="Unassembled WGS sequence"/>
</dbReference>
<evidence type="ECO:0000256" key="4">
    <source>
        <dbReference type="ARBA" id="ARBA00022741"/>
    </source>
</evidence>
<dbReference type="SUPFAM" id="SSF56059">
    <property type="entry name" value="Glutathione synthetase ATP-binding domain-like"/>
    <property type="match status" value="1"/>
</dbReference>
<evidence type="ECO:0000313" key="18">
    <source>
        <dbReference type="Proteomes" id="UP000655366"/>
    </source>
</evidence>
<dbReference type="EMBL" id="JADNYM010000008">
    <property type="protein sequence ID" value="MBG0739241.1"/>
    <property type="molecule type" value="Genomic_DNA"/>
</dbReference>
<dbReference type="Pfam" id="PF00289">
    <property type="entry name" value="Biotin_carb_N"/>
    <property type="match status" value="1"/>
</dbReference>
<dbReference type="InterPro" id="IPR000089">
    <property type="entry name" value="Biotin_lipoyl"/>
</dbReference>
<feature type="domain" description="CRIB" evidence="13">
    <location>
        <begin position="231"/>
        <end position="253"/>
    </location>
</feature>
<dbReference type="Pfam" id="PF21139">
    <property type="entry name" value="BT_MCC_alpha"/>
    <property type="match status" value="1"/>
</dbReference>
<dbReference type="InterPro" id="IPR011761">
    <property type="entry name" value="ATP-grasp"/>
</dbReference>
<dbReference type="SMART" id="SM00878">
    <property type="entry name" value="Biotin_carb_C"/>
    <property type="match status" value="1"/>
</dbReference>
<evidence type="ECO:0000313" key="17">
    <source>
        <dbReference type="EMBL" id="MBG0739241.1"/>
    </source>
</evidence>
<dbReference type="AlphaFoldDB" id="A0A931G403"/>
<evidence type="ECO:0000259" key="15">
    <source>
        <dbReference type="PROSITE" id="PS50975"/>
    </source>
</evidence>
<evidence type="ECO:0000259" key="14">
    <source>
        <dbReference type="PROSITE" id="PS50968"/>
    </source>
</evidence>
<dbReference type="InterPro" id="IPR011054">
    <property type="entry name" value="Rudment_hybrid_motif"/>
</dbReference>
<dbReference type="PROSITE" id="PS00866">
    <property type="entry name" value="CPSASE_1"/>
    <property type="match status" value="1"/>
</dbReference>
<dbReference type="InterPro" id="IPR005481">
    <property type="entry name" value="BC-like_N"/>
</dbReference>